<evidence type="ECO:0000256" key="6">
    <source>
        <dbReference type="SAM" id="MobiDB-lite"/>
    </source>
</evidence>
<dbReference type="VEuPathDB" id="FungiDB:BO83DRAFT_461258"/>
<evidence type="ECO:0000256" key="3">
    <source>
        <dbReference type="ARBA" id="ARBA00022801"/>
    </source>
</evidence>
<evidence type="ECO:0000256" key="1">
    <source>
        <dbReference type="ARBA" id="ARBA00022487"/>
    </source>
</evidence>
<keyword evidence="3 5" id="KW-0378">Hydrolase</keyword>
<protein>
    <recommendedName>
        <fullName evidence="5">Carboxylic ester hydrolase</fullName>
        <ecNumber evidence="5">3.1.1.-</ecNumber>
    </recommendedName>
</protein>
<feature type="compositionally biased region" description="Basic and acidic residues" evidence="6">
    <location>
        <begin position="157"/>
        <end position="172"/>
    </location>
</feature>
<dbReference type="EMBL" id="MSFU01000006">
    <property type="protein sequence ID" value="PWY78983.1"/>
    <property type="molecule type" value="Genomic_DNA"/>
</dbReference>
<name>A0A317VXI9_ASPEC</name>
<keyword evidence="8" id="KW-1185">Reference proteome</keyword>
<organism evidence="7 8">
    <name type="scientific">Aspergillus eucalypticola (strain CBS 122712 / IBT 29274)</name>
    <dbReference type="NCBI Taxonomy" id="1448314"/>
    <lineage>
        <taxon>Eukaryota</taxon>
        <taxon>Fungi</taxon>
        <taxon>Dikarya</taxon>
        <taxon>Ascomycota</taxon>
        <taxon>Pezizomycotina</taxon>
        <taxon>Eurotiomycetes</taxon>
        <taxon>Eurotiomycetidae</taxon>
        <taxon>Eurotiales</taxon>
        <taxon>Aspergillaceae</taxon>
        <taxon>Aspergillus</taxon>
        <taxon>Aspergillus subgen. Circumdati</taxon>
    </lineage>
</organism>
<dbReference type="PANTHER" id="PTHR33938:SF13">
    <property type="entry name" value="CARBOXYLIC ESTER HYDROLASE"/>
    <property type="match status" value="1"/>
</dbReference>
<evidence type="ECO:0000313" key="8">
    <source>
        <dbReference type="Proteomes" id="UP000246171"/>
    </source>
</evidence>
<gene>
    <name evidence="7" type="ORF">BO83DRAFT_461258</name>
</gene>
<proteinExistence type="inferred from homology"/>
<evidence type="ECO:0000313" key="7">
    <source>
        <dbReference type="EMBL" id="PWY78983.1"/>
    </source>
</evidence>
<feature type="region of interest" description="Disordered" evidence="6">
    <location>
        <begin position="140"/>
        <end position="176"/>
    </location>
</feature>
<keyword evidence="1" id="KW-0719">Serine esterase</keyword>
<evidence type="ECO:0000256" key="4">
    <source>
        <dbReference type="ARBA" id="ARBA00023157"/>
    </source>
</evidence>
<dbReference type="GO" id="GO:0052689">
    <property type="term" value="F:carboxylic ester hydrolase activity"/>
    <property type="evidence" value="ECO:0007669"/>
    <property type="project" value="UniProtKB-KW"/>
</dbReference>
<accession>A0A317VXI9</accession>
<dbReference type="Pfam" id="PF07519">
    <property type="entry name" value="Tannase"/>
    <property type="match status" value="1"/>
</dbReference>
<dbReference type="OrthoDB" id="1045822at2759"/>
<evidence type="ECO:0000256" key="5">
    <source>
        <dbReference type="RuleBase" id="RU361238"/>
    </source>
</evidence>
<dbReference type="Proteomes" id="UP000246171">
    <property type="component" value="Unassembled WGS sequence"/>
</dbReference>
<dbReference type="InterPro" id="IPR011118">
    <property type="entry name" value="Tannase/feruloyl_esterase"/>
</dbReference>
<comment type="caution">
    <text evidence="7">The sequence shown here is derived from an EMBL/GenBank/DDBJ whole genome shotgun (WGS) entry which is preliminary data.</text>
</comment>
<dbReference type="NCBIfam" id="TIGR01571">
    <property type="entry name" value="A_thal_Cys_rich"/>
    <property type="match status" value="1"/>
</dbReference>
<dbReference type="InterPro" id="IPR006461">
    <property type="entry name" value="PLAC_motif_containing"/>
</dbReference>
<sequence>MADAEKVYRAHPRDLPTYDQATSEELRRITQNPSWNYSLFDCCSPGTLCLTSCCLPCLAFGKTQSRLRDPTLQSYDSINGDCVIWSFLSLGLTQWIYQTIRRGELRNKYGIEGSCCGDCCVSMCCACCALIQEEKEAEIRTRPQVTGSDYQGNFPDKLPEPSKIHQGPDKASPKAPPFKLSADGGFNGSRIVRDTVINVEGVPIREFTLDDPRLLSCILFPSLLDGVIDGIVPNMTACHYRPYSSVNQTFQCPNNKKRTIALSLDAAAIVDAAWSGPRERNVPGVNSTGSIEQFNLLIAKNTSFDTAGLSHDEYLSLFNLAVQEYSDFMNTADPNLTEFRKLEESSFITYRGMADLNIPTRGMEFYYDNVKAMFPDVQQLYRVFESPGLGYCSGGKSGHPTTVFNVLRRWVENEPFISIQPHHNSC</sequence>
<dbReference type="RefSeq" id="XP_025390775.1">
    <property type="nucleotide sequence ID" value="XM_025537250.1"/>
</dbReference>
<keyword evidence="4" id="KW-1015">Disulfide bond</keyword>
<dbReference type="GeneID" id="37059212"/>
<dbReference type="PANTHER" id="PTHR33938">
    <property type="entry name" value="FERULOYL ESTERASE B-RELATED"/>
    <property type="match status" value="1"/>
</dbReference>
<reference evidence="7" key="1">
    <citation type="submission" date="2016-12" db="EMBL/GenBank/DDBJ databases">
        <title>The genomes of Aspergillus section Nigri reveals drivers in fungal speciation.</title>
        <authorList>
            <consortium name="DOE Joint Genome Institute"/>
            <person name="Vesth T.C."/>
            <person name="Nybo J."/>
            <person name="Theobald S."/>
            <person name="Brandl J."/>
            <person name="Frisvad J.C."/>
            <person name="Nielsen K.F."/>
            <person name="Lyhne E.K."/>
            <person name="Kogle M.E."/>
            <person name="Kuo A."/>
            <person name="Riley R."/>
            <person name="Clum A."/>
            <person name="Nolan M."/>
            <person name="Lipzen A."/>
            <person name="Salamov A."/>
            <person name="Henrissat B."/>
            <person name="Wiebenga A."/>
            <person name="De vries R.P."/>
            <person name="Grigoriev I.V."/>
            <person name="Mortensen U.H."/>
            <person name="Andersen M.R."/>
            <person name="Baker S.E."/>
        </authorList>
    </citation>
    <scope>NUCLEOTIDE SEQUENCE</scope>
    <source>
        <strain evidence="7">CBS 122712</strain>
    </source>
</reference>
<dbReference type="Pfam" id="PF04749">
    <property type="entry name" value="PLAC8"/>
    <property type="match status" value="1"/>
</dbReference>
<comment type="similarity">
    <text evidence="5">Belongs to the tannase family.</text>
</comment>
<evidence type="ECO:0000256" key="2">
    <source>
        <dbReference type="ARBA" id="ARBA00022729"/>
    </source>
</evidence>
<dbReference type="EC" id="3.1.1.-" evidence="5"/>
<dbReference type="AlphaFoldDB" id="A0A317VXI9"/>
<keyword evidence="2" id="KW-0732">Signal</keyword>